<keyword evidence="8" id="KW-0406">Ion transport</keyword>
<evidence type="ECO:0000313" key="12">
    <source>
        <dbReference type="EMBL" id="CUU73023.1"/>
    </source>
</evidence>
<feature type="transmembrane region" description="Helical" evidence="10">
    <location>
        <begin position="329"/>
        <end position="350"/>
    </location>
</feature>
<feature type="transmembrane region" description="Helical" evidence="10">
    <location>
        <begin position="117"/>
        <end position="139"/>
    </location>
</feature>
<dbReference type="GO" id="GO:0015297">
    <property type="term" value="F:antiporter activity"/>
    <property type="evidence" value="ECO:0007669"/>
    <property type="project" value="UniProtKB-KW"/>
</dbReference>
<feature type="domain" description="RCK C-terminal" evidence="11">
    <location>
        <begin position="396"/>
        <end position="478"/>
    </location>
</feature>
<feature type="transmembrane region" description="Helical" evidence="10">
    <location>
        <begin position="88"/>
        <end position="110"/>
    </location>
</feature>
<accession>A0A0S4SHR8</accession>
<keyword evidence="2" id="KW-0813">Transport</keyword>
<evidence type="ECO:0000256" key="9">
    <source>
        <dbReference type="ARBA" id="ARBA00023136"/>
    </source>
</evidence>
<evidence type="ECO:0000256" key="6">
    <source>
        <dbReference type="ARBA" id="ARBA00022692"/>
    </source>
</evidence>
<dbReference type="Gene3D" id="1.20.1530.20">
    <property type="match status" value="1"/>
</dbReference>
<feature type="transmembrane region" description="Helical" evidence="10">
    <location>
        <begin position="263"/>
        <end position="288"/>
    </location>
</feature>
<comment type="caution">
    <text evidence="12">The sequence shown here is derived from an EMBL/GenBank/DDBJ whole genome shotgun (WGS) entry which is preliminary data.</text>
</comment>
<evidence type="ECO:0000259" key="11">
    <source>
        <dbReference type="PROSITE" id="PS51202"/>
    </source>
</evidence>
<dbReference type="Gene3D" id="3.30.70.1450">
    <property type="entry name" value="Regulator of K+ conductance, C-terminal domain"/>
    <property type="match status" value="1"/>
</dbReference>
<keyword evidence="5" id="KW-0630">Potassium</keyword>
<dbReference type="PANTHER" id="PTHR32507:SF7">
    <property type="entry name" value="K(+)_H(+) ANTIPORTER NHAP2"/>
    <property type="match status" value="1"/>
</dbReference>
<name>A0A0S4SHR8_CAMHY</name>
<dbReference type="PANTHER" id="PTHR32507">
    <property type="entry name" value="NA(+)/H(+) ANTIPORTER 1"/>
    <property type="match status" value="1"/>
</dbReference>
<evidence type="ECO:0000256" key="4">
    <source>
        <dbReference type="ARBA" id="ARBA00022475"/>
    </source>
</evidence>
<feature type="transmembrane region" description="Helical" evidence="10">
    <location>
        <begin position="213"/>
        <end position="233"/>
    </location>
</feature>
<keyword evidence="3" id="KW-0050">Antiport</keyword>
<dbReference type="EMBL" id="FAVB01000001">
    <property type="protein sequence ID" value="CUU73023.1"/>
    <property type="molecule type" value="Genomic_DNA"/>
</dbReference>
<protein>
    <submittedName>
        <fullName evidence="12">Potassium/proton antiporter</fullName>
    </submittedName>
</protein>
<organism evidence="12 13">
    <name type="scientific">Campylobacter hyointestinalis subsp. hyointestinalis</name>
    <dbReference type="NCBI Taxonomy" id="91352"/>
    <lineage>
        <taxon>Bacteria</taxon>
        <taxon>Pseudomonadati</taxon>
        <taxon>Campylobacterota</taxon>
        <taxon>Epsilonproteobacteria</taxon>
        <taxon>Campylobacterales</taxon>
        <taxon>Campylobacteraceae</taxon>
        <taxon>Campylobacter</taxon>
    </lineage>
</organism>
<dbReference type="NCBIfam" id="NF003716">
    <property type="entry name" value="PRK05326.1-3"/>
    <property type="match status" value="1"/>
</dbReference>
<dbReference type="RefSeq" id="WP_059433812.1">
    <property type="nucleotide sequence ID" value="NZ_FAVB01000001.1"/>
</dbReference>
<sequence>MDQTLMLFGILFLLSIIFSKISDKYGVPVLLMFLAIGMLAGSDGIFGLEFDNAKIAGDVGTIALVYILFAGGFNTGFKELQPVLKTGIVLSTLGVVISAVVTGIFAYYIMNFSILESLLFGAIISSTDAAAVFAIMKTTKLKNNLSHLLEFESGSNDPAAIFLTVTILGFVTATALPDTFTLIKDFSLEFIFGGLMGYAFGSMIPSLMNKIKLGYWGLYPVLLISIVAILFGLTEKIGGNGYIAVYVAGIFANKREFLYKKNLVGFFEGIAWMMQIFIFLTLGLLVFPSELPKVAFLSFMMAVVIMFIARPISVFISTMFSKYTNKEKLFISWVGLRGVVPIILATYPLSAGAQNAQIIFNTVFFIAIISVLAQGITLNKVAKYFGVIDEKKKFIGAMTSVPIRYSGIRQFCIGQDSKIIGKNLSELELPDYFLILLSKRNDEYIKVSGSFEFRENDLLLILCEDEQKYQKTLEVYEF</sequence>
<evidence type="ECO:0000256" key="1">
    <source>
        <dbReference type="ARBA" id="ARBA00004651"/>
    </source>
</evidence>
<feature type="transmembrane region" description="Helical" evidence="10">
    <location>
        <begin position="294"/>
        <end position="317"/>
    </location>
</feature>
<feature type="transmembrane region" description="Helical" evidence="10">
    <location>
        <begin position="188"/>
        <end position="207"/>
    </location>
</feature>
<gene>
    <name evidence="12" type="primary">nhaK</name>
    <name evidence="12" type="ORF">ERS686654_00479</name>
</gene>
<dbReference type="GO" id="GO:0008324">
    <property type="term" value="F:monoatomic cation transmembrane transporter activity"/>
    <property type="evidence" value="ECO:0007669"/>
    <property type="project" value="InterPro"/>
</dbReference>
<evidence type="ECO:0000256" key="10">
    <source>
        <dbReference type="SAM" id="Phobius"/>
    </source>
</evidence>
<dbReference type="InterPro" id="IPR006037">
    <property type="entry name" value="RCK_C"/>
</dbReference>
<feature type="transmembrane region" description="Helical" evidence="10">
    <location>
        <begin position="356"/>
        <end position="376"/>
    </location>
</feature>
<evidence type="ECO:0000313" key="13">
    <source>
        <dbReference type="Proteomes" id="UP000052237"/>
    </source>
</evidence>
<dbReference type="InterPro" id="IPR038770">
    <property type="entry name" value="Na+/solute_symporter_sf"/>
</dbReference>
<keyword evidence="13" id="KW-1185">Reference proteome</keyword>
<evidence type="ECO:0000256" key="3">
    <source>
        <dbReference type="ARBA" id="ARBA00022449"/>
    </source>
</evidence>
<keyword evidence="9 10" id="KW-0472">Membrane</keyword>
<dbReference type="InterPro" id="IPR006153">
    <property type="entry name" value="Cation/H_exchanger_TM"/>
</dbReference>
<evidence type="ECO:0000256" key="7">
    <source>
        <dbReference type="ARBA" id="ARBA00022989"/>
    </source>
</evidence>
<dbReference type="SUPFAM" id="SSF116726">
    <property type="entry name" value="TrkA C-terminal domain-like"/>
    <property type="match status" value="1"/>
</dbReference>
<dbReference type="Pfam" id="PF00999">
    <property type="entry name" value="Na_H_Exchanger"/>
    <property type="match status" value="1"/>
</dbReference>
<keyword evidence="6 10" id="KW-0812">Transmembrane</keyword>
<dbReference type="AlphaFoldDB" id="A0A0S4SHR8"/>
<dbReference type="PROSITE" id="PS51202">
    <property type="entry name" value="RCK_C"/>
    <property type="match status" value="1"/>
</dbReference>
<dbReference type="Pfam" id="PF02080">
    <property type="entry name" value="TrkA_C"/>
    <property type="match status" value="1"/>
</dbReference>
<keyword evidence="4" id="KW-1003">Cell membrane</keyword>
<keyword evidence="7 10" id="KW-1133">Transmembrane helix</keyword>
<dbReference type="Proteomes" id="UP000052237">
    <property type="component" value="Unassembled WGS sequence"/>
</dbReference>
<feature type="transmembrane region" description="Helical" evidence="10">
    <location>
        <begin position="55"/>
        <end position="76"/>
    </location>
</feature>
<dbReference type="NCBIfam" id="NF003715">
    <property type="entry name" value="PRK05326.1-2"/>
    <property type="match status" value="1"/>
</dbReference>
<keyword evidence="5" id="KW-0633">Potassium transport</keyword>
<reference evidence="12 13" key="1">
    <citation type="submission" date="2015-11" db="EMBL/GenBank/DDBJ databases">
        <authorList>
            <consortium name="Pathogen Informatics"/>
        </authorList>
    </citation>
    <scope>NUCLEOTIDE SEQUENCE [LARGE SCALE GENOMIC DNA]</scope>
    <source>
        <strain evidence="12 13">006A-0059</strain>
    </source>
</reference>
<dbReference type="InterPro" id="IPR036721">
    <property type="entry name" value="RCK_C_sf"/>
</dbReference>
<evidence type="ECO:0000256" key="2">
    <source>
        <dbReference type="ARBA" id="ARBA00022448"/>
    </source>
</evidence>
<dbReference type="GO" id="GO:1902600">
    <property type="term" value="P:proton transmembrane transport"/>
    <property type="evidence" value="ECO:0007669"/>
    <property type="project" value="InterPro"/>
</dbReference>
<evidence type="ECO:0000256" key="8">
    <source>
        <dbReference type="ARBA" id="ARBA00023065"/>
    </source>
</evidence>
<feature type="transmembrane region" description="Helical" evidence="10">
    <location>
        <begin position="29"/>
        <end position="48"/>
    </location>
</feature>
<dbReference type="GO" id="GO:0005886">
    <property type="term" value="C:plasma membrane"/>
    <property type="evidence" value="ECO:0007669"/>
    <property type="project" value="UniProtKB-SubCell"/>
</dbReference>
<evidence type="ECO:0000256" key="5">
    <source>
        <dbReference type="ARBA" id="ARBA00022538"/>
    </source>
</evidence>
<feature type="transmembrane region" description="Helical" evidence="10">
    <location>
        <begin position="159"/>
        <end position="176"/>
    </location>
</feature>
<proteinExistence type="predicted"/>
<dbReference type="GO" id="GO:0006813">
    <property type="term" value="P:potassium ion transport"/>
    <property type="evidence" value="ECO:0007669"/>
    <property type="project" value="UniProtKB-KW"/>
</dbReference>
<comment type="subcellular location">
    <subcellularLocation>
        <location evidence="1">Cell membrane</location>
        <topology evidence="1">Multi-pass membrane protein</topology>
    </subcellularLocation>
</comment>